<dbReference type="OrthoDB" id="8156917at2"/>
<organism evidence="1 2">
    <name type="scientific">Kribbella sindirgiensis</name>
    <dbReference type="NCBI Taxonomy" id="1124744"/>
    <lineage>
        <taxon>Bacteria</taxon>
        <taxon>Bacillati</taxon>
        <taxon>Actinomycetota</taxon>
        <taxon>Actinomycetes</taxon>
        <taxon>Propionibacteriales</taxon>
        <taxon>Kribbellaceae</taxon>
        <taxon>Kribbella</taxon>
    </lineage>
</organism>
<dbReference type="NCBIfam" id="NF047509">
    <property type="entry name" value="Rv3131_FMN_oxido"/>
    <property type="match status" value="1"/>
</dbReference>
<gene>
    <name evidence="1" type="ORF">E0H50_35465</name>
</gene>
<dbReference type="GO" id="GO:0016491">
    <property type="term" value="F:oxidoreductase activity"/>
    <property type="evidence" value="ECO:0007669"/>
    <property type="project" value="InterPro"/>
</dbReference>
<dbReference type="InterPro" id="IPR000415">
    <property type="entry name" value="Nitroreductase-like"/>
</dbReference>
<dbReference type="Proteomes" id="UP000292695">
    <property type="component" value="Unassembled WGS sequence"/>
</dbReference>
<comment type="caution">
    <text evidence="1">The sequence shown here is derived from an EMBL/GenBank/DDBJ whole genome shotgun (WGS) entry which is preliminary data.</text>
</comment>
<dbReference type="PANTHER" id="PTHR23026:SF123">
    <property type="entry name" value="NAD(P)H NITROREDUCTASE RV3131-RELATED"/>
    <property type="match status" value="1"/>
</dbReference>
<reference evidence="1 2" key="1">
    <citation type="submission" date="2019-02" db="EMBL/GenBank/DDBJ databases">
        <title>Kribbella capetownensis sp. nov. and Kribbella speibonae sp. nov., isolated from soil.</title>
        <authorList>
            <person name="Curtis S.M."/>
            <person name="Norton I."/>
            <person name="Everest G.J."/>
            <person name="Meyers P.R."/>
        </authorList>
    </citation>
    <scope>NUCLEOTIDE SEQUENCE [LARGE SCALE GENOMIC DNA]</scope>
    <source>
        <strain evidence="1 2">DSM 27082</strain>
    </source>
</reference>
<dbReference type="Gene3D" id="3.40.109.10">
    <property type="entry name" value="NADH Oxidase"/>
    <property type="match status" value="2"/>
</dbReference>
<dbReference type="PANTHER" id="PTHR23026">
    <property type="entry name" value="NADPH NITROREDUCTASE"/>
    <property type="match status" value="1"/>
</dbReference>
<dbReference type="EMBL" id="SJKA01000019">
    <property type="protein sequence ID" value="TCC21585.1"/>
    <property type="molecule type" value="Genomic_DNA"/>
</dbReference>
<dbReference type="AlphaFoldDB" id="A0A4R0I1I8"/>
<evidence type="ECO:0000313" key="2">
    <source>
        <dbReference type="Proteomes" id="UP000292695"/>
    </source>
</evidence>
<protein>
    <submittedName>
        <fullName evidence="1">Nitroreductase</fullName>
    </submittedName>
</protein>
<proteinExistence type="predicted"/>
<sequence>MPAEQLTMPGDGGGRTNAALTEDEVEILLTAAVHAPSQHNTQPWRFEVHGPVIDVLIDEERVLPIEDPAGRAARIGIGAAAFNIRVAAAMLGHETRIAVDPDPARPGVAARIFLADRSAPVPELGSLYGELRRRHTYRGPLLSHPIAPKILHRLDDAADAEGAHLHWLDPATSARLHRLLERTDTEELRDEDRIHERRRWIGSDRSDDGVQESALGSLPDLPAFVRDLSAGFDTRRDRVQYETFPMIAVLSTPEEDAAGWTRAGLALERVLLVATSYNLATSFLNQVLEHSSSRHEVRDLIGGHAWPQMILRIGYPATSTGRTPRRDWHDTFDHWF</sequence>
<evidence type="ECO:0000313" key="1">
    <source>
        <dbReference type="EMBL" id="TCC21585.1"/>
    </source>
</evidence>
<accession>A0A4R0I1I8</accession>
<keyword evidence="2" id="KW-1185">Reference proteome</keyword>
<dbReference type="RefSeq" id="WP_131295385.1">
    <property type="nucleotide sequence ID" value="NZ_SJKA01000019.1"/>
</dbReference>
<name>A0A4R0I1I8_9ACTN</name>
<dbReference type="InterPro" id="IPR050627">
    <property type="entry name" value="Nitroreductase/BluB"/>
</dbReference>
<dbReference type="SUPFAM" id="SSF55469">
    <property type="entry name" value="FMN-dependent nitroreductase-like"/>
    <property type="match status" value="2"/>
</dbReference>